<evidence type="ECO:0000256" key="3">
    <source>
        <dbReference type="ARBA" id="ARBA00022448"/>
    </source>
</evidence>
<dbReference type="InterPro" id="IPR008972">
    <property type="entry name" value="Cupredoxin"/>
</dbReference>
<gene>
    <name evidence="9" type="ORF">ACFPPA_10755</name>
</gene>
<dbReference type="PRINTS" id="PR00155">
    <property type="entry name" value="AMICYANIN"/>
</dbReference>
<dbReference type="InterPro" id="IPR002386">
    <property type="entry name" value="Amicyanin/Pseudoazurin"/>
</dbReference>
<dbReference type="InterPro" id="IPR035668">
    <property type="entry name" value="Amicyanin"/>
</dbReference>
<accession>A0ABW0QPW1</accession>
<evidence type="ECO:0000313" key="9">
    <source>
        <dbReference type="EMBL" id="MFC5526222.1"/>
    </source>
</evidence>
<dbReference type="Pfam" id="PF00127">
    <property type="entry name" value="Copper-bind"/>
    <property type="match status" value="1"/>
</dbReference>
<evidence type="ECO:0000256" key="7">
    <source>
        <dbReference type="ARBA" id="ARBA00023008"/>
    </source>
</evidence>
<keyword evidence="3" id="KW-0813">Transport</keyword>
<keyword evidence="5" id="KW-0574">Periplasm</keyword>
<dbReference type="PANTHER" id="PTHR36507">
    <property type="entry name" value="BLL1555 PROTEIN"/>
    <property type="match status" value="1"/>
</dbReference>
<keyword evidence="6" id="KW-0249">Electron transport</keyword>
<comment type="caution">
    <text evidence="9">The sequence shown here is derived from an EMBL/GenBank/DDBJ whole genome shotgun (WGS) entry which is preliminary data.</text>
</comment>
<comment type="subcellular location">
    <subcellularLocation>
        <location evidence="2">Periplasm</location>
    </subcellularLocation>
</comment>
<evidence type="ECO:0000256" key="2">
    <source>
        <dbReference type="ARBA" id="ARBA00004418"/>
    </source>
</evidence>
<dbReference type="Proteomes" id="UP001596114">
    <property type="component" value="Unassembled WGS sequence"/>
</dbReference>
<proteinExistence type="predicted"/>
<organism evidence="9 10">
    <name type="scientific">Rhodanobacter ginsengisoli</name>
    <dbReference type="NCBI Taxonomy" id="418646"/>
    <lineage>
        <taxon>Bacteria</taxon>
        <taxon>Pseudomonadati</taxon>
        <taxon>Pseudomonadota</taxon>
        <taxon>Gammaproteobacteria</taxon>
        <taxon>Lysobacterales</taxon>
        <taxon>Rhodanobacteraceae</taxon>
        <taxon>Rhodanobacter</taxon>
    </lineage>
</organism>
<reference evidence="10" key="1">
    <citation type="journal article" date="2019" name="Int. J. Syst. Evol. Microbiol.">
        <title>The Global Catalogue of Microorganisms (GCM) 10K type strain sequencing project: providing services to taxonomists for standard genome sequencing and annotation.</title>
        <authorList>
            <consortium name="The Broad Institute Genomics Platform"/>
            <consortium name="The Broad Institute Genome Sequencing Center for Infectious Disease"/>
            <person name="Wu L."/>
            <person name="Ma J."/>
        </authorList>
    </citation>
    <scope>NUCLEOTIDE SEQUENCE [LARGE SCALE GENOMIC DNA]</scope>
    <source>
        <strain evidence="10">CGMCC 1.16619</strain>
    </source>
</reference>
<dbReference type="RefSeq" id="WP_377319763.1">
    <property type="nucleotide sequence ID" value="NZ_JBHSNF010000002.1"/>
</dbReference>
<feature type="domain" description="Blue (type 1) copper" evidence="8">
    <location>
        <begin position="41"/>
        <end position="118"/>
    </location>
</feature>
<keyword evidence="10" id="KW-1185">Reference proteome</keyword>
<dbReference type="InterPro" id="IPR000923">
    <property type="entry name" value="BlueCu_1"/>
</dbReference>
<protein>
    <submittedName>
        <fullName evidence="9">Cupredoxin family copper-binding protein</fullName>
    </submittedName>
</protein>
<evidence type="ECO:0000256" key="5">
    <source>
        <dbReference type="ARBA" id="ARBA00022764"/>
    </source>
</evidence>
<dbReference type="InterPro" id="IPR052721">
    <property type="entry name" value="ET_Amicyanin"/>
</dbReference>
<dbReference type="CDD" id="cd13921">
    <property type="entry name" value="Amicyanin"/>
    <property type="match status" value="1"/>
</dbReference>
<dbReference type="SUPFAM" id="SSF49503">
    <property type="entry name" value="Cupredoxins"/>
    <property type="match status" value="1"/>
</dbReference>
<evidence type="ECO:0000256" key="4">
    <source>
        <dbReference type="ARBA" id="ARBA00022723"/>
    </source>
</evidence>
<keyword evidence="4" id="KW-0479">Metal-binding</keyword>
<name>A0ABW0QPW1_9GAMM</name>
<keyword evidence="7" id="KW-0186">Copper</keyword>
<dbReference type="PANTHER" id="PTHR36507:SF1">
    <property type="entry name" value="BLL1555 PROTEIN"/>
    <property type="match status" value="1"/>
</dbReference>
<evidence type="ECO:0000313" key="10">
    <source>
        <dbReference type="Proteomes" id="UP001596114"/>
    </source>
</evidence>
<evidence type="ECO:0000256" key="6">
    <source>
        <dbReference type="ARBA" id="ARBA00022982"/>
    </source>
</evidence>
<evidence type="ECO:0000259" key="8">
    <source>
        <dbReference type="Pfam" id="PF00127"/>
    </source>
</evidence>
<dbReference type="EMBL" id="JBHSNF010000002">
    <property type="protein sequence ID" value="MFC5526222.1"/>
    <property type="molecule type" value="Genomic_DNA"/>
</dbReference>
<dbReference type="Gene3D" id="2.60.40.420">
    <property type="entry name" value="Cupredoxins - blue copper proteins"/>
    <property type="match status" value="1"/>
</dbReference>
<evidence type="ECO:0000256" key="1">
    <source>
        <dbReference type="ARBA" id="ARBA00001935"/>
    </source>
</evidence>
<sequence>MTKNSILANAKRYGIWWVTAWLLSFTIVCPTEASTPPQVVEIIRMAFSPGDMTVRLGTRVTWINRDQIPHTVTSRDKGGVLSSQGLDTGDSYSYTFTRPGDYAYFCAVHPFMKGVVHVRK</sequence>
<comment type="cofactor">
    <cofactor evidence="1">
        <name>Cu cation</name>
        <dbReference type="ChEBI" id="CHEBI:23378"/>
    </cofactor>
</comment>